<dbReference type="InterPro" id="IPR032776">
    <property type="entry name" value="CECR6/TMEM121"/>
</dbReference>
<dbReference type="PANTHER" id="PTHR47399">
    <property type="entry name" value="TRANSMEMBRANE PROTEIN 121B"/>
    <property type="match status" value="1"/>
</dbReference>
<feature type="transmembrane region" description="Helical" evidence="3">
    <location>
        <begin position="234"/>
        <end position="253"/>
    </location>
</feature>
<reference evidence="4" key="1">
    <citation type="submission" date="2020-04" db="EMBL/GenBank/DDBJ databases">
        <authorList>
            <person name="Alioto T."/>
            <person name="Alioto T."/>
            <person name="Gomez Garrido J."/>
        </authorList>
    </citation>
    <scope>NUCLEOTIDE SEQUENCE</scope>
    <source>
        <strain evidence="4">A484AB</strain>
    </source>
</reference>
<protein>
    <submittedName>
        <fullName evidence="4">Uncharacterized protein</fullName>
    </submittedName>
</protein>
<dbReference type="InterPro" id="IPR026624">
    <property type="entry name" value="CECR6"/>
</dbReference>
<sequence length="340" mass="38470">MAYKDKVTGENVSKCLCVILLVLQSCILDYYLVENHSLAWIGFSLVDLVIIILWIAALYIASKQCRKQTHEVRKAIRTSPDELRVAYVAWLVYAVGYAIQISFIFKTFAHKLDNAQTTTIFGQNMLKLSLTITPMLFLLLVHAHHDAVPNTSRKYYIEKLTGSVTIDLMDSIEILEILFTDVAENNLPTSFENTIIAFACINVFLPTLALHALKQKKVWHGQGGLFPSKVLYHLCYIFLVNVPLFIIRILLWVCYEQDVSVFLAKNFILIVMNSWDIVEHYFHHKRPSCSASSNDNVALEDEPSGKDETAVNAHDSGENIKIEISSLNGNEDVHLGMGYV</sequence>
<proteinExistence type="inferred from homology"/>
<keyword evidence="3" id="KW-0472">Membrane</keyword>
<comment type="caution">
    <text evidence="4">The sequence shown here is derived from an EMBL/GenBank/DDBJ whole genome shotgun (WGS) entry which is preliminary data.</text>
</comment>
<gene>
    <name evidence="4" type="ORF">PACLA_8A009793</name>
</gene>
<dbReference type="Pfam" id="PF14997">
    <property type="entry name" value="CECR6_TMEM121"/>
    <property type="match status" value="1"/>
</dbReference>
<feature type="transmembrane region" description="Helical" evidence="3">
    <location>
        <begin position="125"/>
        <end position="143"/>
    </location>
</feature>
<dbReference type="PROSITE" id="PS51257">
    <property type="entry name" value="PROKAR_LIPOPROTEIN"/>
    <property type="match status" value="1"/>
</dbReference>
<organism evidence="4 5">
    <name type="scientific">Paramuricea clavata</name>
    <name type="common">Red gorgonian</name>
    <name type="synonym">Violescent sea-whip</name>
    <dbReference type="NCBI Taxonomy" id="317549"/>
    <lineage>
        <taxon>Eukaryota</taxon>
        <taxon>Metazoa</taxon>
        <taxon>Cnidaria</taxon>
        <taxon>Anthozoa</taxon>
        <taxon>Octocorallia</taxon>
        <taxon>Malacalcyonacea</taxon>
        <taxon>Plexauridae</taxon>
        <taxon>Paramuricea</taxon>
    </lineage>
</organism>
<feature type="region of interest" description="Disordered" evidence="2">
    <location>
        <begin position="290"/>
        <end position="312"/>
    </location>
</feature>
<dbReference type="AlphaFoldDB" id="A0A6S7HI18"/>
<keyword evidence="3" id="KW-1133">Transmembrane helix</keyword>
<evidence type="ECO:0000256" key="1">
    <source>
        <dbReference type="ARBA" id="ARBA00007711"/>
    </source>
</evidence>
<feature type="transmembrane region" description="Helical" evidence="3">
    <location>
        <begin position="83"/>
        <end position="105"/>
    </location>
</feature>
<evidence type="ECO:0000256" key="3">
    <source>
        <dbReference type="SAM" id="Phobius"/>
    </source>
</evidence>
<dbReference type="PANTHER" id="PTHR47399:SF1">
    <property type="entry name" value="TRANSMEMBRANE PROTEIN 121B"/>
    <property type="match status" value="1"/>
</dbReference>
<dbReference type="OrthoDB" id="5964337at2759"/>
<comment type="similarity">
    <text evidence="1">Belongs to the TMEM121 family.</text>
</comment>
<keyword evidence="3" id="KW-0812">Transmembrane</keyword>
<evidence type="ECO:0000256" key="2">
    <source>
        <dbReference type="SAM" id="MobiDB-lite"/>
    </source>
</evidence>
<feature type="transmembrane region" description="Helical" evidence="3">
    <location>
        <begin position="12"/>
        <end position="32"/>
    </location>
</feature>
<evidence type="ECO:0000313" key="5">
    <source>
        <dbReference type="Proteomes" id="UP001152795"/>
    </source>
</evidence>
<keyword evidence="5" id="KW-1185">Reference proteome</keyword>
<evidence type="ECO:0000313" key="4">
    <source>
        <dbReference type="EMBL" id="CAB3994757.1"/>
    </source>
</evidence>
<feature type="transmembrane region" description="Helical" evidence="3">
    <location>
        <begin position="195"/>
        <end position="213"/>
    </location>
</feature>
<feature type="compositionally biased region" description="Basic and acidic residues" evidence="2">
    <location>
        <begin position="303"/>
        <end position="312"/>
    </location>
</feature>
<feature type="transmembrane region" description="Helical" evidence="3">
    <location>
        <begin position="38"/>
        <end position="62"/>
    </location>
</feature>
<accession>A0A6S7HI18</accession>
<dbReference type="EMBL" id="CACRXK020002532">
    <property type="protein sequence ID" value="CAB3994757.1"/>
    <property type="molecule type" value="Genomic_DNA"/>
</dbReference>
<name>A0A6S7HI18_PARCT</name>
<dbReference type="Proteomes" id="UP001152795">
    <property type="component" value="Unassembled WGS sequence"/>
</dbReference>